<dbReference type="Gene3D" id="3.40.109.10">
    <property type="entry name" value="NADH Oxidase"/>
    <property type="match status" value="1"/>
</dbReference>
<evidence type="ECO:0000313" key="4">
    <source>
        <dbReference type="EMBL" id="QNB46050.1"/>
    </source>
</evidence>
<accession>A0A7G6E1U6</accession>
<dbReference type="KEGG" id="tfr:BR63_06795"/>
<name>A0A7G6E1U6_THEFR</name>
<reference evidence="4 5" key="1">
    <citation type="journal article" date="2019" name="Front. Microbiol.">
        <title>Thermoanaerosceptrum fracticalcis gen. nov. sp. nov., a Novel Fumarate-Fermenting Microorganism From a Deep Fractured Carbonate Aquifer of the US Great Basin.</title>
        <authorList>
            <person name="Hamilton-Brehm S.D."/>
            <person name="Stewart L.E."/>
            <person name="Zavarin M."/>
            <person name="Caldwell M."/>
            <person name="Lawson P.A."/>
            <person name="Onstott T.C."/>
            <person name="Grzymski J."/>
            <person name="Neveux I."/>
            <person name="Lollar B.S."/>
            <person name="Russell C.E."/>
            <person name="Moser D.P."/>
        </authorList>
    </citation>
    <scope>NUCLEOTIDE SEQUENCE [LARGE SCALE GENOMIC DNA]</scope>
    <source>
        <strain evidence="4 5">DRI-13</strain>
    </source>
</reference>
<dbReference type="InterPro" id="IPR000415">
    <property type="entry name" value="Nitroreductase-like"/>
</dbReference>
<dbReference type="Pfam" id="PF00881">
    <property type="entry name" value="Nitroreductase"/>
    <property type="match status" value="1"/>
</dbReference>
<dbReference type="PANTHER" id="PTHR43673:SF10">
    <property type="entry name" value="NADH DEHYDROGENASE_NAD(P)H NITROREDUCTASE XCC3605-RELATED"/>
    <property type="match status" value="1"/>
</dbReference>
<sequence>MTKDVMDAIRDRRSIRKFKPEPLPPATVSRILEAALWAPSAGNLQPWKFYAVYSQSKKEEIMKAALDQKVLAEAPLIVVVCADTSIARSRYGERGEKLYCLQDTAAAVQNMLLAATAFGVGSLWIGAFQEEVVKKILEIQGELRPVAIIALGYGEMEPNQPSRRSLAETVYVVE</sequence>
<dbReference type="SUPFAM" id="SSF55469">
    <property type="entry name" value="FMN-dependent nitroreductase-like"/>
    <property type="match status" value="1"/>
</dbReference>
<evidence type="ECO:0000256" key="2">
    <source>
        <dbReference type="ARBA" id="ARBA00023002"/>
    </source>
</evidence>
<dbReference type="AlphaFoldDB" id="A0A7G6E1U6"/>
<dbReference type="RefSeq" id="WP_034424420.1">
    <property type="nucleotide sequence ID" value="NZ_CP045798.1"/>
</dbReference>
<dbReference type="InterPro" id="IPR029479">
    <property type="entry name" value="Nitroreductase"/>
</dbReference>
<evidence type="ECO:0000256" key="1">
    <source>
        <dbReference type="ARBA" id="ARBA00007118"/>
    </source>
</evidence>
<evidence type="ECO:0000259" key="3">
    <source>
        <dbReference type="Pfam" id="PF00881"/>
    </source>
</evidence>
<dbReference type="EMBL" id="CP045798">
    <property type="protein sequence ID" value="QNB46050.1"/>
    <property type="molecule type" value="Genomic_DNA"/>
</dbReference>
<comment type="similarity">
    <text evidence="1">Belongs to the nitroreductase family.</text>
</comment>
<dbReference type="GO" id="GO:0016491">
    <property type="term" value="F:oxidoreductase activity"/>
    <property type="evidence" value="ECO:0007669"/>
    <property type="project" value="UniProtKB-KW"/>
</dbReference>
<keyword evidence="5" id="KW-1185">Reference proteome</keyword>
<keyword evidence="2" id="KW-0560">Oxidoreductase</keyword>
<organism evidence="4 5">
    <name type="scientific">Thermanaerosceptrum fracticalcis</name>
    <dbReference type="NCBI Taxonomy" id="1712410"/>
    <lineage>
        <taxon>Bacteria</taxon>
        <taxon>Bacillati</taxon>
        <taxon>Bacillota</taxon>
        <taxon>Clostridia</taxon>
        <taxon>Eubacteriales</taxon>
        <taxon>Peptococcaceae</taxon>
        <taxon>Thermanaerosceptrum</taxon>
    </lineage>
</organism>
<feature type="domain" description="Nitroreductase" evidence="3">
    <location>
        <begin position="9"/>
        <end position="68"/>
    </location>
</feature>
<dbReference type="Proteomes" id="UP000515847">
    <property type="component" value="Chromosome"/>
</dbReference>
<proteinExistence type="inferred from homology"/>
<dbReference type="OrthoDB" id="9812105at2"/>
<evidence type="ECO:0000313" key="5">
    <source>
        <dbReference type="Proteomes" id="UP000515847"/>
    </source>
</evidence>
<gene>
    <name evidence="4" type="ORF">BR63_06795</name>
</gene>
<dbReference type="PANTHER" id="PTHR43673">
    <property type="entry name" value="NAD(P)H NITROREDUCTASE YDGI-RELATED"/>
    <property type="match status" value="1"/>
</dbReference>
<protein>
    <submittedName>
        <fullName evidence="4">Nitroreductase family protein</fullName>
    </submittedName>
</protein>